<organism evidence="8 9">
    <name type="scientific">Variovorax dokdonensis</name>
    <dbReference type="NCBI Taxonomy" id="344883"/>
    <lineage>
        <taxon>Bacteria</taxon>
        <taxon>Pseudomonadati</taxon>
        <taxon>Pseudomonadota</taxon>
        <taxon>Betaproteobacteria</taxon>
        <taxon>Burkholderiales</taxon>
        <taxon>Comamonadaceae</taxon>
        <taxon>Variovorax</taxon>
    </lineage>
</organism>
<dbReference type="Pfam" id="PF04542">
    <property type="entry name" value="Sigma70_r2"/>
    <property type="match status" value="1"/>
</dbReference>
<keyword evidence="2" id="KW-0805">Transcription regulation</keyword>
<dbReference type="InterPro" id="IPR036388">
    <property type="entry name" value="WH-like_DNA-bd_sf"/>
</dbReference>
<gene>
    <name evidence="8" type="ORF">QTH91_17355</name>
</gene>
<keyword evidence="4" id="KW-0804">Transcription</keyword>
<keyword evidence="9" id="KW-1185">Reference proteome</keyword>
<comment type="similarity">
    <text evidence="1">Belongs to the sigma-70 factor family. ECF subfamily.</text>
</comment>
<dbReference type="InterPro" id="IPR013249">
    <property type="entry name" value="RNA_pol_sigma70_r4_t2"/>
</dbReference>
<name>A0ABT7NE93_9BURK</name>
<evidence type="ECO:0000256" key="4">
    <source>
        <dbReference type="ARBA" id="ARBA00023163"/>
    </source>
</evidence>
<dbReference type="PANTHER" id="PTHR43133">
    <property type="entry name" value="RNA POLYMERASE ECF-TYPE SIGMA FACTO"/>
    <property type="match status" value="1"/>
</dbReference>
<dbReference type="RefSeq" id="WP_286661345.1">
    <property type="nucleotide sequence ID" value="NZ_JASZYV010000003.1"/>
</dbReference>
<evidence type="ECO:0000256" key="1">
    <source>
        <dbReference type="ARBA" id="ARBA00010641"/>
    </source>
</evidence>
<evidence type="ECO:0000256" key="5">
    <source>
        <dbReference type="SAM" id="MobiDB-lite"/>
    </source>
</evidence>
<dbReference type="InterPro" id="IPR039425">
    <property type="entry name" value="RNA_pol_sigma-70-like"/>
</dbReference>
<dbReference type="Gene3D" id="1.10.1740.10">
    <property type="match status" value="1"/>
</dbReference>
<dbReference type="PANTHER" id="PTHR43133:SF62">
    <property type="entry name" value="RNA POLYMERASE SIGMA FACTOR SIGZ"/>
    <property type="match status" value="1"/>
</dbReference>
<proteinExistence type="inferred from homology"/>
<evidence type="ECO:0000256" key="3">
    <source>
        <dbReference type="ARBA" id="ARBA00023082"/>
    </source>
</evidence>
<dbReference type="Gene3D" id="1.10.10.10">
    <property type="entry name" value="Winged helix-like DNA-binding domain superfamily/Winged helix DNA-binding domain"/>
    <property type="match status" value="1"/>
</dbReference>
<dbReference type="InterPro" id="IPR007627">
    <property type="entry name" value="RNA_pol_sigma70_r2"/>
</dbReference>
<dbReference type="NCBIfam" id="TIGR02937">
    <property type="entry name" value="sigma70-ECF"/>
    <property type="match status" value="1"/>
</dbReference>
<feature type="region of interest" description="Disordered" evidence="5">
    <location>
        <begin position="92"/>
        <end position="119"/>
    </location>
</feature>
<dbReference type="Pfam" id="PF08281">
    <property type="entry name" value="Sigma70_r4_2"/>
    <property type="match status" value="1"/>
</dbReference>
<evidence type="ECO:0000313" key="8">
    <source>
        <dbReference type="EMBL" id="MDM0046263.1"/>
    </source>
</evidence>
<feature type="domain" description="RNA polymerase sigma factor 70 region 4 type 2" evidence="7">
    <location>
        <begin position="126"/>
        <end position="177"/>
    </location>
</feature>
<evidence type="ECO:0000259" key="6">
    <source>
        <dbReference type="Pfam" id="PF04542"/>
    </source>
</evidence>
<reference evidence="8" key="1">
    <citation type="submission" date="2023-06" db="EMBL/GenBank/DDBJ databases">
        <authorList>
            <person name="Jiang Y."/>
            <person name="Liu Q."/>
        </authorList>
    </citation>
    <scope>NUCLEOTIDE SEQUENCE</scope>
    <source>
        <strain evidence="8">CGMCC 1.12089</strain>
    </source>
</reference>
<evidence type="ECO:0000256" key="2">
    <source>
        <dbReference type="ARBA" id="ARBA00023015"/>
    </source>
</evidence>
<accession>A0ABT7NE93</accession>
<dbReference type="InterPro" id="IPR014284">
    <property type="entry name" value="RNA_pol_sigma-70_dom"/>
</dbReference>
<dbReference type="InterPro" id="IPR013325">
    <property type="entry name" value="RNA_pol_sigma_r2"/>
</dbReference>
<dbReference type="EMBL" id="JASZYV010000003">
    <property type="protein sequence ID" value="MDM0046263.1"/>
    <property type="molecule type" value="Genomic_DNA"/>
</dbReference>
<protein>
    <submittedName>
        <fullName evidence="8">Sigma-70 family RNA polymerase sigma factor</fullName>
    </submittedName>
</protein>
<dbReference type="CDD" id="cd06171">
    <property type="entry name" value="Sigma70_r4"/>
    <property type="match status" value="1"/>
</dbReference>
<dbReference type="SUPFAM" id="SSF88946">
    <property type="entry name" value="Sigma2 domain of RNA polymerase sigma factors"/>
    <property type="match status" value="1"/>
</dbReference>
<dbReference type="Proteomes" id="UP001174908">
    <property type="component" value="Unassembled WGS sequence"/>
</dbReference>
<dbReference type="InterPro" id="IPR013324">
    <property type="entry name" value="RNA_pol_sigma_r3/r4-like"/>
</dbReference>
<keyword evidence="3" id="KW-0731">Sigma factor</keyword>
<feature type="domain" description="RNA polymerase sigma-70 region 2" evidence="6">
    <location>
        <begin position="27"/>
        <end position="95"/>
    </location>
</feature>
<dbReference type="SUPFAM" id="SSF88659">
    <property type="entry name" value="Sigma3 and sigma4 domains of RNA polymerase sigma factors"/>
    <property type="match status" value="1"/>
</dbReference>
<evidence type="ECO:0000259" key="7">
    <source>
        <dbReference type="Pfam" id="PF08281"/>
    </source>
</evidence>
<evidence type="ECO:0000313" key="9">
    <source>
        <dbReference type="Proteomes" id="UP001174908"/>
    </source>
</evidence>
<comment type="caution">
    <text evidence="8">The sequence shown here is derived from an EMBL/GenBank/DDBJ whole genome shotgun (WGS) entry which is preliminary data.</text>
</comment>
<sequence length="183" mass="20878">MDNAVPFDYEAAVLACARGERFALRALYLREARWLLGVALRIVRDREQAQDVLQDAFLQIWQNAHTFRPELGSARGWIYTIVRHQAIKEARNRSRMESLDPDDLAGLSDAQQHQDASDAQRALDGESLERCLQRLEASRRTCVMLAFVDGMTHEQIAQRLDTPLGTIKSWIRRGLSSLRECLA</sequence>